<accession>A0A7J6VSX0</accession>
<keyword evidence="2" id="KW-1185">Reference proteome</keyword>
<evidence type="ECO:0000313" key="2">
    <source>
        <dbReference type="Proteomes" id="UP000554482"/>
    </source>
</evidence>
<dbReference type="AlphaFoldDB" id="A0A7J6VSX0"/>
<sequence length="108" mass="11981">MASSIIRRCSSLAITTSHRLFRTNSAKMVNIKLLGPNDNDPVPPDAVYIRTMSFNDYPRAYACILRLPPHGELHKADCVRLSDEFFSKIKSEAGVADSYSDDSDEGSD</sequence>
<dbReference type="EMBL" id="JABWDY010028210">
    <property type="protein sequence ID" value="KAF5187280.1"/>
    <property type="molecule type" value="Genomic_DNA"/>
</dbReference>
<name>A0A7J6VSX0_THATH</name>
<gene>
    <name evidence="1" type="ORF">FRX31_023133</name>
</gene>
<proteinExistence type="predicted"/>
<protein>
    <submittedName>
        <fullName evidence="1">Uncharacterized protein</fullName>
    </submittedName>
</protein>
<organism evidence="1 2">
    <name type="scientific">Thalictrum thalictroides</name>
    <name type="common">Rue-anemone</name>
    <name type="synonym">Anemone thalictroides</name>
    <dbReference type="NCBI Taxonomy" id="46969"/>
    <lineage>
        <taxon>Eukaryota</taxon>
        <taxon>Viridiplantae</taxon>
        <taxon>Streptophyta</taxon>
        <taxon>Embryophyta</taxon>
        <taxon>Tracheophyta</taxon>
        <taxon>Spermatophyta</taxon>
        <taxon>Magnoliopsida</taxon>
        <taxon>Ranunculales</taxon>
        <taxon>Ranunculaceae</taxon>
        <taxon>Thalictroideae</taxon>
        <taxon>Thalictrum</taxon>
    </lineage>
</organism>
<reference evidence="1 2" key="1">
    <citation type="submission" date="2020-06" db="EMBL/GenBank/DDBJ databases">
        <title>Transcriptomic and genomic resources for Thalictrum thalictroides and T. hernandezii: Facilitating candidate gene discovery in an emerging model plant lineage.</title>
        <authorList>
            <person name="Arias T."/>
            <person name="Riano-Pachon D.M."/>
            <person name="Di Stilio V.S."/>
        </authorList>
    </citation>
    <scope>NUCLEOTIDE SEQUENCE [LARGE SCALE GENOMIC DNA]</scope>
    <source>
        <strain evidence="2">cv. WT478/WT964</strain>
        <tissue evidence="1">Leaves</tissue>
    </source>
</reference>
<dbReference type="Proteomes" id="UP000554482">
    <property type="component" value="Unassembled WGS sequence"/>
</dbReference>
<comment type="caution">
    <text evidence="1">The sequence shown here is derived from an EMBL/GenBank/DDBJ whole genome shotgun (WGS) entry which is preliminary data.</text>
</comment>
<evidence type="ECO:0000313" key="1">
    <source>
        <dbReference type="EMBL" id="KAF5187280.1"/>
    </source>
</evidence>